<dbReference type="PRINTS" id="PR00455">
    <property type="entry name" value="HTHTETR"/>
</dbReference>
<evidence type="ECO:0000256" key="1">
    <source>
        <dbReference type="ARBA" id="ARBA00023015"/>
    </source>
</evidence>
<dbReference type="SUPFAM" id="SSF46689">
    <property type="entry name" value="Homeodomain-like"/>
    <property type="match status" value="1"/>
</dbReference>
<evidence type="ECO:0000259" key="5">
    <source>
        <dbReference type="PROSITE" id="PS50977"/>
    </source>
</evidence>
<evidence type="ECO:0000313" key="6">
    <source>
        <dbReference type="EMBL" id="TVV76770.1"/>
    </source>
</evidence>
<dbReference type="Gene3D" id="1.10.357.10">
    <property type="entry name" value="Tetracycline Repressor, domain 2"/>
    <property type="match status" value="1"/>
</dbReference>
<reference evidence="6 7" key="1">
    <citation type="submission" date="2019-07" db="EMBL/GenBank/DDBJ databases">
        <title>Sphingomonas solaris sp. nov., isolated from a solar panel from Boston, Massachusetts.</title>
        <authorList>
            <person name="Tanner K."/>
            <person name="Pascual J."/>
            <person name="Mancuso C."/>
            <person name="Pereto J."/>
            <person name="Khalil A."/>
            <person name="Vilanova C."/>
        </authorList>
    </citation>
    <scope>NUCLEOTIDE SEQUENCE [LARGE SCALE GENOMIC DNA]</scope>
    <source>
        <strain evidence="6 7">R4DWN</strain>
    </source>
</reference>
<dbReference type="PROSITE" id="PS50977">
    <property type="entry name" value="HTH_TETR_2"/>
    <property type="match status" value="1"/>
</dbReference>
<feature type="DNA-binding region" description="H-T-H motif" evidence="4">
    <location>
        <begin position="124"/>
        <end position="143"/>
    </location>
</feature>
<proteinExistence type="predicted"/>
<feature type="domain" description="HTH tetR-type" evidence="5">
    <location>
        <begin position="101"/>
        <end position="161"/>
    </location>
</feature>
<keyword evidence="1" id="KW-0805">Transcription regulation</keyword>
<name>A0A558RBN6_9SPHN</name>
<protein>
    <submittedName>
        <fullName evidence="6">TetR/AcrR family transcriptional regulator</fullName>
    </submittedName>
</protein>
<dbReference type="Proteomes" id="UP000318681">
    <property type="component" value="Unassembled WGS sequence"/>
</dbReference>
<dbReference type="Pfam" id="PF00440">
    <property type="entry name" value="TetR_N"/>
    <property type="match status" value="1"/>
</dbReference>
<evidence type="ECO:0000313" key="7">
    <source>
        <dbReference type="Proteomes" id="UP000318681"/>
    </source>
</evidence>
<dbReference type="InterPro" id="IPR001647">
    <property type="entry name" value="HTH_TetR"/>
</dbReference>
<dbReference type="EMBL" id="VNIM01000007">
    <property type="protein sequence ID" value="TVV76770.1"/>
    <property type="molecule type" value="Genomic_DNA"/>
</dbReference>
<dbReference type="PANTHER" id="PTHR47506:SF1">
    <property type="entry name" value="HTH-TYPE TRANSCRIPTIONAL REGULATOR YJDC"/>
    <property type="match status" value="1"/>
</dbReference>
<dbReference type="AlphaFoldDB" id="A0A558RBN6"/>
<evidence type="ECO:0000256" key="4">
    <source>
        <dbReference type="PROSITE-ProRule" id="PRU00335"/>
    </source>
</evidence>
<keyword evidence="3" id="KW-0804">Transcription</keyword>
<evidence type="ECO:0000256" key="3">
    <source>
        <dbReference type="ARBA" id="ARBA00023163"/>
    </source>
</evidence>
<dbReference type="InterPro" id="IPR009057">
    <property type="entry name" value="Homeodomain-like_sf"/>
</dbReference>
<dbReference type="GO" id="GO:0003677">
    <property type="term" value="F:DNA binding"/>
    <property type="evidence" value="ECO:0007669"/>
    <property type="project" value="UniProtKB-UniRule"/>
</dbReference>
<accession>A0A558RBN6</accession>
<dbReference type="PANTHER" id="PTHR47506">
    <property type="entry name" value="TRANSCRIPTIONAL REGULATORY PROTEIN"/>
    <property type="match status" value="1"/>
</dbReference>
<keyword evidence="2 4" id="KW-0238">DNA-binding</keyword>
<dbReference type="OrthoDB" id="9816431at2"/>
<keyword evidence="7" id="KW-1185">Reference proteome</keyword>
<evidence type="ECO:0000256" key="2">
    <source>
        <dbReference type="ARBA" id="ARBA00023125"/>
    </source>
</evidence>
<sequence length="287" mass="31543">MAKNDSLFIAIEKPGFSGFQMKGTSSNENGIRRILRSVMVCLLRGGCGPVWPALECCGRPVHFGGQSVHMDIASTVAYVADMPAAAPNPEAVVPLREARRDFTRAHICSAAREVFFVRGFAAPTMEQIAQAAGIQRSTLYTHYRDKEEILAAITADYTRGLRGVIARLPGPTPSRAELARWVGEFAAFARDQRAPTELLVTASSVAHMPEPLRTFGNDFLEMLAARLPAFRRALDVRDGLDHAWAMAALRELGWALCFYAQHGETEDTRNRLAVATTLIVRFVHGEC</sequence>
<comment type="caution">
    <text evidence="6">The sequence shown here is derived from an EMBL/GenBank/DDBJ whole genome shotgun (WGS) entry which is preliminary data.</text>
</comment>
<gene>
    <name evidence="6" type="ORF">FOY91_03440</name>
</gene>
<organism evidence="6 7">
    <name type="scientific">Alterirhizorhabdus solaris</name>
    <dbReference type="NCBI Taxonomy" id="2529389"/>
    <lineage>
        <taxon>Bacteria</taxon>
        <taxon>Pseudomonadati</taxon>
        <taxon>Pseudomonadota</taxon>
        <taxon>Alphaproteobacteria</taxon>
        <taxon>Sphingomonadales</taxon>
        <taxon>Rhizorhabdaceae</taxon>
        <taxon>Alterirhizorhabdus</taxon>
    </lineage>
</organism>